<dbReference type="KEGG" id="vg:5470834"/>
<organism evidence="1 2">
    <name type="scientific">Chlorovirus heliozoae</name>
    <dbReference type="NCBI Taxonomy" id="322019"/>
    <lineage>
        <taxon>Viruses</taxon>
        <taxon>Varidnaviria</taxon>
        <taxon>Bamfordvirae</taxon>
        <taxon>Nucleocytoviricota</taxon>
        <taxon>Megaviricetes</taxon>
        <taxon>Algavirales</taxon>
        <taxon>Phycodnaviridae</taxon>
        <taxon>Chlorovirus</taxon>
    </lineage>
</organism>
<reference evidence="1 2" key="1">
    <citation type="submission" date="2006-09" db="EMBL/GenBank/DDBJ databases">
        <title>Sequence and annotation of the 288-kb ATCV-1 virus that infects an endosymbiotic Chlorella strain of the heliozoon Acanthocystis turfacea.</title>
        <authorList>
            <person name="Fitzgerald L.A."/>
            <person name="Graves M.V."/>
            <person name="Li X."/>
            <person name="Pfitzner A.J.P."/>
            <person name="Hartigan J."/>
            <person name="Van Etten J.L."/>
        </authorList>
    </citation>
    <scope>NUCLEOTIDE SEQUENCE [LARGE SCALE GENOMIC DNA]</scope>
    <source>
        <strain evidence="1 2">ATCV-1</strain>
    </source>
</reference>
<proteinExistence type="predicted"/>
<dbReference type="Proteomes" id="UP000202420">
    <property type="component" value="Segment"/>
</dbReference>
<dbReference type="OrthoDB" id="9846at10239"/>
<keyword evidence="2" id="KW-1185">Reference proteome</keyword>
<evidence type="ECO:0000313" key="2">
    <source>
        <dbReference type="Proteomes" id="UP000202420"/>
    </source>
</evidence>
<dbReference type="EMBL" id="EF101928">
    <property type="protein sequence ID" value="ABT16344.1"/>
    <property type="molecule type" value="Genomic_DNA"/>
</dbReference>
<protein>
    <submittedName>
        <fullName evidence="1">Uncharacterized protein Z210L</fullName>
    </submittedName>
</protein>
<dbReference type="GeneID" id="5470834"/>
<name>A7K8H0_9PHYC</name>
<evidence type="ECO:0000313" key="1">
    <source>
        <dbReference type="EMBL" id="ABT16344.1"/>
    </source>
</evidence>
<gene>
    <name evidence="1" type="primary">Z210L</name>
    <name evidence="1" type="ORF">ATCV1_Z210L</name>
</gene>
<dbReference type="RefSeq" id="YP_001426691.1">
    <property type="nucleotide sequence ID" value="NC_008724.1"/>
</dbReference>
<accession>A7K8H0</accession>
<sequence>MSTKASTAETANIGENALARFAKGPFNAFKEDAEFSPVDAIVEEVLGRLGCLRRNQVIVDIISEYSSIVLQNSIKLLRDYDMRVIHVTEYPKDMSDFHFSNLETEVLSGVSVEGILQKKHVPKEFPLLCIDTATVDIPYSPLVIVATVDTTLNPWESGKNGFKETTEAWAEKGYSCVAMAEKFIVLIRTDDATKVGVKNIVLRNPPMLFDWQVHGKKVGFHTYQ</sequence>